<dbReference type="CDD" id="cd09022">
    <property type="entry name" value="Aldose_epim_Ec_YihR"/>
    <property type="match status" value="1"/>
</dbReference>
<dbReference type="EMBL" id="JAGSOG010000045">
    <property type="protein sequence ID" value="MBR7834011.1"/>
    <property type="molecule type" value="Genomic_DNA"/>
</dbReference>
<name>A0A941IT61_9ACTN</name>
<dbReference type="Pfam" id="PF01263">
    <property type="entry name" value="Aldose_epim"/>
    <property type="match status" value="1"/>
</dbReference>
<evidence type="ECO:0000313" key="1">
    <source>
        <dbReference type="EMBL" id="MBR7834011.1"/>
    </source>
</evidence>
<dbReference type="InterPro" id="IPR014718">
    <property type="entry name" value="GH-type_carb-bd"/>
</dbReference>
<dbReference type="InterPro" id="IPR011013">
    <property type="entry name" value="Gal_mutarotase_sf_dom"/>
</dbReference>
<proteinExistence type="predicted"/>
<dbReference type="RefSeq" id="WP_212528532.1">
    <property type="nucleotide sequence ID" value="NZ_JAGSOG010000045.1"/>
</dbReference>
<accession>A0A941IT61</accession>
<dbReference type="InterPro" id="IPR008183">
    <property type="entry name" value="Aldose_1/G6P_1-epimerase"/>
</dbReference>
<dbReference type="InterPro" id="IPR037480">
    <property type="entry name" value="YihR-like"/>
</dbReference>
<dbReference type="Proteomes" id="UP000675781">
    <property type="component" value="Unassembled WGS sequence"/>
</dbReference>
<dbReference type="AlphaFoldDB" id="A0A941IT61"/>
<protein>
    <submittedName>
        <fullName evidence="1">Aldose 1-epimerase family protein</fullName>
    </submittedName>
</protein>
<dbReference type="GO" id="GO:0006006">
    <property type="term" value="P:glucose metabolic process"/>
    <property type="evidence" value="ECO:0007669"/>
    <property type="project" value="TreeGrafter"/>
</dbReference>
<dbReference type="PANTHER" id="PTHR10091:SF0">
    <property type="entry name" value="GALACTOSE MUTAROTASE"/>
    <property type="match status" value="1"/>
</dbReference>
<gene>
    <name evidence="1" type="ORF">KDL01_12095</name>
</gene>
<organism evidence="1 2">
    <name type="scientific">Actinospica durhamensis</name>
    <dbReference type="NCBI Taxonomy" id="1508375"/>
    <lineage>
        <taxon>Bacteria</taxon>
        <taxon>Bacillati</taxon>
        <taxon>Actinomycetota</taxon>
        <taxon>Actinomycetes</taxon>
        <taxon>Catenulisporales</taxon>
        <taxon>Actinospicaceae</taxon>
        <taxon>Actinospica</taxon>
    </lineage>
</organism>
<dbReference type="GO" id="GO:0004034">
    <property type="term" value="F:aldose 1-epimerase activity"/>
    <property type="evidence" value="ECO:0007669"/>
    <property type="project" value="TreeGrafter"/>
</dbReference>
<dbReference type="Gene3D" id="2.70.98.10">
    <property type="match status" value="1"/>
</dbReference>
<dbReference type="GO" id="GO:0033499">
    <property type="term" value="P:galactose catabolic process via UDP-galactose, Leloir pathway"/>
    <property type="evidence" value="ECO:0007669"/>
    <property type="project" value="TreeGrafter"/>
</dbReference>
<dbReference type="GO" id="GO:0030246">
    <property type="term" value="F:carbohydrate binding"/>
    <property type="evidence" value="ECO:0007669"/>
    <property type="project" value="InterPro"/>
</dbReference>
<comment type="caution">
    <text evidence="1">The sequence shown here is derived from an EMBL/GenBank/DDBJ whole genome shotgun (WGS) entry which is preliminary data.</text>
</comment>
<dbReference type="SUPFAM" id="SSF74650">
    <property type="entry name" value="Galactose mutarotase-like"/>
    <property type="match status" value="1"/>
</dbReference>
<reference evidence="1" key="1">
    <citation type="submission" date="2021-04" db="EMBL/GenBank/DDBJ databases">
        <title>Genome based classification of Actinospica acidithermotolerans sp. nov., an actinobacterium isolated from an Indonesian hot spring.</title>
        <authorList>
            <person name="Kusuma A.B."/>
            <person name="Putra K.E."/>
            <person name="Nafisah S."/>
            <person name="Loh J."/>
            <person name="Nouioui I."/>
            <person name="Goodfellow M."/>
        </authorList>
    </citation>
    <scope>NUCLEOTIDE SEQUENCE</scope>
    <source>
        <strain evidence="1">CSCA 57</strain>
    </source>
</reference>
<evidence type="ECO:0000313" key="2">
    <source>
        <dbReference type="Proteomes" id="UP000675781"/>
    </source>
</evidence>
<sequence>MDDVKSQQQTLAPHGGAALPTGRQFELYGGGYRAVVTEVGAGLRVLEYDGDGPRRPLVAGYGEEEIVHSGAGQLLLPWPNRVAAGSYTIDGERRQLDLTEPATGNAIHGLTRWLPWHATEQAADRVRLTVRVHPVPGYPHTLELAADYRVGHEGLSVQIEARNIGRGTAPYGFGAHPYLTPGVAPRPGAADEWSLHLPAEHYLAVDERMIPSGALEVDSSPYDFRKPRPLSGSVLDTAFCGLQRELDGLGRIRVSAPDGGAVTLWLDRGLEWVQVFTGDALAGDHRRAAVAVEPMSCPPDAFNSGTDLIRLEPGQLVTHRWGIAYS</sequence>
<dbReference type="PANTHER" id="PTHR10091">
    <property type="entry name" value="ALDOSE-1-EPIMERASE"/>
    <property type="match status" value="1"/>
</dbReference>
<keyword evidence="2" id="KW-1185">Reference proteome</keyword>